<dbReference type="InterPro" id="IPR027417">
    <property type="entry name" value="P-loop_NTPase"/>
</dbReference>
<dbReference type="Proteomes" id="UP001150830">
    <property type="component" value="Unassembled WGS sequence"/>
</dbReference>
<reference evidence="2" key="1">
    <citation type="submission" date="2022-11" db="EMBL/GenBank/DDBJ databases">
        <title>Parathalassolutuus dongxingensis gen. nov., sp. nov., a novel member of family Oceanospirillaceae isolated from a coastal shrimp pond in Guangxi, China.</title>
        <authorList>
            <person name="Chen H."/>
        </authorList>
    </citation>
    <scope>NUCLEOTIDE SEQUENCE</scope>
    <source>
        <strain evidence="2">G-43</strain>
    </source>
</reference>
<proteinExistence type="predicted"/>
<evidence type="ECO:0000259" key="1">
    <source>
        <dbReference type="Pfam" id="PF01926"/>
    </source>
</evidence>
<evidence type="ECO:0000313" key="3">
    <source>
        <dbReference type="Proteomes" id="UP001150830"/>
    </source>
</evidence>
<gene>
    <name evidence="2" type="ORF">OUO13_02290</name>
</gene>
<dbReference type="CDD" id="cd00882">
    <property type="entry name" value="Ras_like_GTPase"/>
    <property type="match status" value="1"/>
</dbReference>
<comment type="caution">
    <text evidence="2">The sequence shown here is derived from an EMBL/GenBank/DDBJ whole genome shotgun (WGS) entry which is preliminary data.</text>
</comment>
<dbReference type="InterPro" id="IPR006073">
    <property type="entry name" value="GTP-bd"/>
</dbReference>
<evidence type="ECO:0000313" key="2">
    <source>
        <dbReference type="EMBL" id="MCY0964005.1"/>
    </source>
</evidence>
<dbReference type="Pfam" id="PF01926">
    <property type="entry name" value="MMR_HSR1"/>
    <property type="match status" value="1"/>
</dbReference>
<dbReference type="SUPFAM" id="SSF52540">
    <property type="entry name" value="P-loop containing nucleoside triphosphate hydrolases"/>
    <property type="match status" value="1"/>
</dbReference>
<feature type="domain" description="G" evidence="1">
    <location>
        <begin position="35"/>
        <end position="128"/>
    </location>
</feature>
<protein>
    <submittedName>
        <fullName evidence="2">50S ribosome-binding GTPase</fullName>
    </submittedName>
</protein>
<dbReference type="GO" id="GO:0005525">
    <property type="term" value="F:GTP binding"/>
    <property type="evidence" value="ECO:0007669"/>
    <property type="project" value="InterPro"/>
</dbReference>
<dbReference type="RefSeq" id="WP_283172224.1">
    <property type="nucleotide sequence ID" value="NZ_JAPNOA010000009.1"/>
</dbReference>
<accession>A0A9X3EB57</accession>
<keyword evidence="3" id="KW-1185">Reference proteome</keyword>
<sequence>MGWLDRVYRFLNPEEAPQVAEAGAAWAQQLPTLWLLGKTGAGKSTLIQVLTGDSRAEIGNGFRPCTQSSSVYDFPLQQPLLRFLDTRGLAEAGYSAAEDIASLGKGSHALLVVMNTGETDQQAVLDALRQIRADGTIKELLLVQTCSGQYDPAERDALQTLQRQQLAALWPAPFESVAVDFVPDSNLFEGYEPLVDALCKLLPMVSLVVQQQQQGSREEQQFLQYRREILWYAGSAGAADALPALGLVAVPAVQGRMLYRLASYYGSGWSRQQLAEFVGTLGAGFSMQYLGSLGARQLGKLIPVYGQTVGAATSAALSFASTYAIGRVACYYLYQRQHGQPVQDADIQALYREAFRSIKRVTDHDNTH</sequence>
<dbReference type="EMBL" id="JAPNOA010000009">
    <property type="protein sequence ID" value="MCY0964005.1"/>
    <property type="molecule type" value="Genomic_DNA"/>
</dbReference>
<dbReference type="Gene3D" id="3.40.50.300">
    <property type="entry name" value="P-loop containing nucleotide triphosphate hydrolases"/>
    <property type="match status" value="1"/>
</dbReference>
<organism evidence="2 3">
    <name type="scientific">Parathalassolituus penaei</name>
    <dbReference type="NCBI Taxonomy" id="2997323"/>
    <lineage>
        <taxon>Bacteria</taxon>
        <taxon>Pseudomonadati</taxon>
        <taxon>Pseudomonadota</taxon>
        <taxon>Gammaproteobacteria</taxon>
        <taxon>Oceanospirillales</taxon>
        <taxon>Oceanospirillaceae</taxon>
        <taxon>Parathalassolituus</taxon>
    </lineage>
</organism>
<dbReference type="AlphaFoldDB" id="A0A9X3EB57"/>
<name>A0A9X3EB57_9GAMM</name>